<dbReference type="NCBIfam" id="NF008811">
    <property type="entry name" value="PRK11835.1"/>
    <property type="match status" value="1"/>
</dbReference>
<keyword evidence="2" id="KW-1185">Reference proteome</keyword>
<dbReference type="RefSeq" id="WP_034497123.1">
    <property type="nucleotide sequence ID" value="NZ_JMPI01000042.1"/>
</dbReference>
<accession>A0A085G9C3</accession>
<sequence length="115" mass="12608">MNTLQLSIVHRLPHSYRWLAGFAGSRVEPIPQNGQGAENCLIGLKLLSDSNSDSAWPTMQKLSLALRDIEVDSAVVECEGQPCLFVNRQDEQTATCRLKNFGVAIAESFSSANPF</sequence>
<evidence type="ECO:0000313" key="1">
    <source>
        <dbReference type="EMBL" id="KFC80318.1"/>
    </source>
</evidence>
<dbReference type="OrthoDB" id="6413388at2"/>
<dbReference type="STRING" id="1006004.GBAG_2798"/>
<protein>
    <submittedName>
        <fullName evidence="1">Uncharacterized protein</fullName>
    </submittedName>
</protein>
<dbReference type="EMBL" id="JMPI01000042">
    <property type="protein sequence ID" value="KFC80318.1"/>
    <property type="molecule type" value="Genomic_DNA"/>
</dbReference>
<organism evidence="1 2">
    <name type="scientific">Buttiauxella agrestis ATCC 33320</name>
    <dbReference type="NCBI Taxonomy" id="1006004"/>
    <lineage>
        <taxon>Bacteria</taxon>
        <taxon>Pseudomonadati</taxon>
        <taxon>Pseudomonadota</taxon>
        <taxon>Gammaproteobacteria</taxon>
        <taxon>Enterobacterales</taxon>
        <taxon>Enterobacteriaceae</taxon>
        <taxon>Buttiauxella</taxon>
    </lineage>
</organism>
<evidence type="ECO:0000313" key="2">
    <source>
        <dbReference type="Proteomes" id="UP000028653"/>
    </source>
</evidence>
<dbReference type="AlphaFoldDB" id="A0A085G9C3"/>
<dbReference type="eggNOG" id="ENOG5031IZZ">
    <property type="taxonomic scope" value="Bacteria"/>
</dbReference>
<comment type="caution">
    <text evidence="1">The sequence shown here is derived from an EMBL/GenBank/DDBJ whole genome shotgun (WGS) entry which is preliminary data.</text>
</comment>
<dbReference type="Pfam" id="PF13989">
    <property type="entry name" value="YejG"/>
    <property type="match status" value="1"/>
</dbReference>
<proteinExistence type="predicted"/>
<dbReference type="Proteomes" id="UP000028653">
    <property type="component" value="Unassembled WGS sequence"/>
</dbReference>
<name>A0A085G9C3_9ENTR</name>
<dbReference type="InterPro" id="IPR020489">
    <property type="entry name" value="Uncharacterised_YejG"/>
</dbReference>
<gene>
    <name evidence="1" type="ORF">GBAG_2798</name>
</gene>
<reference evidence="1 2" key="1">
    <citation type="submission" date="2014-05" db="EMBL/GenBank/DDBJ databases">
        <title>ATOL: Assembling a taxonomically balanced genome-scale reconstruction of the evolutionary history of the Enterobacteriaceae.</title>
        <authorList>
            <person name="Plunkett G.III."/>
            <person name="Neeno-Eckwall E.C."/>
            <person name="Glasner J.D."/>
            <person name="Perna N.T."/>
        </authorList>
    </citation>
    <scope>NUCLEOTIDE SEQUENCE [LARGE SCALE GENOMIC DNA]</scope>
    <source>
        <strain evidence="1 2">ATCC 33320</strain>
    </source>
</reference>